<dbReference type="HOGENOM" id="CLU_080179_0_1_12"/>
<dbReference type="Proteomes" id="UP000002318">
    <property type="component" value="Chromosome"/>
</dbReference>
<evidence type="ECO:0000259" key="1">
    <source>
        <dbReference type="Pfam" id="PF08348"/>
    </source>
</evidence>
<dbReference type="InterPro" id="IPR039446">
    <property type="entry name" value="DauR-like"/>
</dbReference>
<dbReference type="OrthoDB" id="9796595at2"/>
<sequence length="212" mass="23811">MNKNEAFEFLNRLAAGIAKTFGNSCETVVHDMNNKKHSILVIYNGHVTKRKIGGGLDLLGTNKQINDFLSNGSDLINCDGRSANGKQIKSTTLHLQGDNYHYALGINFDYTLLSVAENAIKELTRVGENLEAAVKESGENRLKDIFKECVTILGKPVAIMNKDDRMRIVALLQERNAFSFQKSIPCISAWLHISRYTIYNYLKEINEKQRTG</sequence>
<dbReference type="InterPro" id="IPR039445">
    <property type="entry name" value="DauR-like_HTH"/>
</dbReference>
<reference evidence="3 4" key="1">
    <citation type="journal article" date="2010" name="Stand. Genomic Sci.">
        <title>Complete genome sequence of Spirochaeta smaragdinae type strain (SEBR 4228).</title>
        <authorList>
            <person name="Mavromatis K."/>
            <person name="Yasawong M."/>
            <person name="Chertkov O."/>
            <person name="Lapidus A."/>
            <person name="Lucas S."/>
            <person name="Nolan M."/>
            <person name="Del Rio T.G."/>
            <person name="Tice H."/>
            <person name="Cheng J.F."/>
            <person name="Pitluck S."/>
            <person name="Liolios K."/>
            <person name="Ivanova N."/>
            <person name="Tapia R."/>
            <person name="Han C."/>
            <person name="Bruce D."/>
            <person name="Goodwin L."/>
            <person name="Pati A."/>
            <person name="Chen A."/>
            <person name="Palaniappan K."/>
            <person name="Land M."/>
            <person name="Hauser L."/>
            <person name="Chang Y.J."/>
            <person name="Jeffries C.D."/>
            <person name="Detter J.C."/>
            <person name="Rohde M."/>
            <person name="Brambilla E."/>
            <person name="Spring S."/>
            <person name="Goker M."/>
            <person name="Sikorski J."/>
            <person name="Woyke T."/>
            <person name="Bristow J."/>
            <person name="Eisen J.A."/>
            <person name="Markowitz V."/>
            <person name="Hugenholtz P."/>
            <person name="Klenk H.P."/>
            <person name="Kyrpides N.C."/>
        </authorList>
    </citation>
    <scope>NUCLEOTIDE SEQUENCE [LARGE SCALE GENOMIC DNA]</scope>
    <source>
        <strain evidence="4">DSM 11293 / JCM 15392 / SEBR 4228</strain>
    </source>
</reference>
<feature type="domain" description="YheO-like" evidence="1">
    <location>
        <begin position="9"/>
        <end position="118"/>
    </location>
</feature>
<accession>E1RAA0</accession>
<dbReference type="STRING" id="573413.Spirs_0234"/>
<dbReference type="PANTHER" id="PTHR35568">
    <property type="entry name" value="TRANSCRIPTIONAL REGULATOR DAUR"/>
    <property type="match status" value="1"/>
</dbReference>
<name>E1RAA0_SEDSS</name>
<dbReference type="InterPro" id="IPR013559">
    <property type="entry name" value="YheO"/>
</dbReference>
<keyword evidence="4" id="KW-1185">Reference proteome</keyword>
<organism evidence="3 4">
    <name type="scientific">Sediminispirochaeta smaragdinae (strain DSM 11293 / JCM 15392 / SEBR 4228)</name>
    <name type="common">Spirochaeta smaragdinae</name>
    <dbReference type="NCBI Taxonomy" id="573413"/>
    <lineage>
        <taxon>Bacteria</taxon>
        <taxon>Pseudomonadati</taxon>
        <taxon>Spirochaetota</taxon>
        <taxon>Spirochaetia</taxon>
        <taxon>Spirochaetales</taxon>
        <taxon>Spirochaetaceae</taxon>
        <taxon>Sediminispirochaeta</taxon>
    </lineage>
</organism>
<dbReference type="AlphaFoldDB" id="E1RAA0"/>
<dbReference type="KEGG" id="ssm:Spirs_0234"/>
<dbReference type="EMBL" id="CP002116">
    <property type="protein sequence ID" value="ADK79391.1"/>
    <property type="molecule type" value="Genomic_DNA"/>
</dbReference>
<evidence type="ECO:0000313" key="3">
    <source>
        <dbReference type="EMBL" id="ADK79391.1"/>
    </source>
</evidence>
<dbReference type="PANTHER" id="PTHR35568:SF1">
    <property type="entry name" value="TRANSCRIPTIONAL REGULATOR DAUR"/>
    <property type="match status" value="1"/>
</dbReference>
<proteinExistence type="predicted"/>
<dbReference type="Pfam" id="PF13309">
    <property type="entry name" value="HTH_22"/>
    <property type="match status" value="1"/>
</dbReference>
<gene>
    <name evidence="3" type="ordered locus">Spirs_0234</name>
</gene>
<dbReference type="eggNOG" id="COG2964">
    <property type="taxonomic scope" value="Bacteria"/>
</dbReference>
<evidence type="ECO:0000259" key="2">
    <source>
        <dbReference type="Pfam" id="PF13309"/>
    </source>
</evidence>
<dbReference type="RefSeq" id="WP_013252855.1">
    <property type="nucleotide sequence ID" value="NC_014364.1"/>
</dbReference>
<protein>
    <submittedName>
        <fullName evidence="3">YheO domain protein</fullName>
    </submittedName>
</protein>
<feature type="domain" description="Transcriptional regulator DauR-like HTH" evidence="2">
    <location>
        <begin position="142"/>
        <end position="203"/>
    </location>
</feature>
<evidence type="ECO:0000313" key="4">
    <source>
        <dbReference type="Proteomes" id="UP000002318"/>
    </source>
</evidence>
<dbReference type="Pfam" id="PF08348">
    <property type="entry name" value="PAS_6"/>
    <property type="match status" value="1"/>
</dbReference>